<protein>
    <submittedName>
        <fullName evidence="5">DeoR/GlpR family DNA-binding transcription regulator</fullName>
    </submittedName>
</protein>
<dbReference type="SUPFAM" id="SSF46785">
    <property type="entry name" value="Winged helix' DNA-binding domain"/>
    <property type="match status" value="1"/>
</dbReference>
<dbReference type="Pfam" id="PF08220">
    <property type="entry name" value="HTH_DeoR"/>
    <property type="match status" value="1"/>
</dbReference>
<sequence length="248" mass="26697">MSSKARQKGILEQLKAGEELSVKELADLFETSDITIRRDLVALSEKGLLVRTHGGAMLPESTSFHQKELRSNAAKASIGKLAASYVKTGDVVFMDCGSTVFQMCKHLRRLEKLTIITNSLPIVTELLGQPGFTINLAGGEIDAGRKAVHGSMALEHIARYTADKAFVGVDGFSLANGLSASGEKEASITLAMAQRAVQTYLLCDASKLEKDSYLQFANHGLYHHLVADKAAPTELLLSYKAAGISVMQ</sequence>
<dbReference type="Gene3D" id="1.10.10.10">
    <property type="entry name" value="Winged helix-like DNA-binding domain superfamily/Winged helix DNA-binding domain"/>
    <property type="match status" value="1"/>
</dbReference>
<evidence type="ECO:0000256" key="2">
    <source>
        <dbReference type="ARBA" id="ARBA00023125"/>
    </source>
</evidence>
<reference evidence="5 6" key="1">
    <citation type="journal article" date="2023" name="Microbiol. Resour. Announc.">
        <title>Complete Genome Sequence of Imperialibacter roseus strain P4T.</title>
        <authorList>
            <person name="Tizabi D.R."/>
            <person name="Bachvaroff T."/>
            <person name="Hill R.T."/>
        </authorList>
    </citation>
    <scope>NUCLEOTIDE SEQUENCE [LARGE SCALE GENOMIC DNA]</scope>
    <source>
        <strain evidence="5 6">P4T</strain>
    </source>
</reference>
<keyword evidence="6" id="KW-1185">Reference proteome</keyword>
<evidence type="ECO:0000259" key="4">
    <source>
        <dbReference type="PROSITE" id="PS51000"/>
    </source>
</evidence>
<dbReference type="Gene3D" id="3.40.50.1360">
    <property type="match status" value="1"/>
</dbReference>
<accession>A0ABZ0ISA4</accession>
<gene>
    <name evidence="5" type="ORF">RT717_04755</name>
</gene>
<dbReference type="InterPro" id="IPR036390">
    <property type="entry name" value="WH_DNA-bd_sf"/>
</dbReference>
<dbReference type="PROSITE" id="PS00894">
    <property type="entry name" value="HTH_DEOR_1"/>
    <property type="match status" value="1"/>
</dbReference>
<evidence type="ECO:0000313" key="6">
    <source>
        <dbReference type="Proteomes" id="UP001302349"/>
    </source>
</evidence>
<dbReference type="InterPro" id="IPR037171">
    <property type="entry name" value="NagB/RpiA_transferase-like"/>
</dbReference>
<dbReference type="Pfam" id="PF00455">
    <property type="entry name" value="DeoRC"/>
    <property type="match status" value="1"/>
</dbReference>
<dbReference type="RefSeq" id="WP_317490586.1">
    <property type="nucleotide sequence ID" value="NZ_CP136051.1"/>
</dbReference>
<dbReference type="Proteomes" id="UP001302349">
    <property type="component" value="Chromosome"/>
</dbReference>
<dbReference type="InterPro" id="IPR036388">
    <property type="entry name" value="WH-like_DNA-bd_sf"/>
</dbReference>
<evidence type="ECO:0000256" key="1">
    <source>
        <dbReference type="ARBA" id="ARBA00023015"/>
    </source>
</evidence>
<keyword evidence="2 5" id="KW-0238">DNA-binding</keyword>
<dbReference type="PRINTS" id="PR00037">
    <property type="entry name" value="HTHLACR"/>
</dbReference>
<dbReference type="InterPro" id="IPR014036">
    <property type="entry name" value="DeoR-like_C"/>
</dbReference>
<keyword evidence="3" id="KW-0804">Transcription</keyword>
<keyword evidence="1" id="KW-0805">Transcription regulation</keyword>
<dbReference type="PANTHER" id="PTHR30363">
    <property type="entry name" value="HTH-TYPE TRANSCRIPTIONAL REGULATOR SRLR-RELATED"/>
    <property type="match status" value="1"/>
</dbReference>
<name>A0ABZ0ISA4_9BACT</name>
<dbReference type="InterPro" id="IPR018356">
    <property type="entry name" value="Tscrpt_reg_HTH_DeoR_CS"/>
</dbReference>
<dbReference type="EMBL" id="CP136051">
    <property type="protein sequence ID" value="WOK07938.1"/>
    <property type="molecule type" value="Genomic_DNA"/>
</dbReference>
<feature type="domain" description="HTH deoR-type" evidence="4">
    <location>
        <begin position="3"/>
        <end position="58"/>
    </location>
</feature>
<dbReference type="SUPFAM" id="SSF100950">
    <property type="entry name" value="NagB/RpiA/CoA transferase-like"/>
    <property type="match status" value="1"/>
</dbReference>
<evidence type="ECO:0000256" key="3">
    <source>
        <dbReference type="ARBA" id="ARBA00023163"/>
    </source>
</evidence>
<dbReference type="SMART" id="SM00420">
    <property type="entry name" value="HTH_DEOR"/>
    <property type="match status" value="1"/>
</dbReference>
<dbReference type="SMART" id="SM01134">
    <property type="entry name" value="DeoRC"/>
    <property type="match status" value="1"/>
</dbReference>
<evidence type="ECO:0000313" key="5">
    <source>
        <dbReference type="EMBL" id="WOK07938.1"/>
    </source>
</evidence>
<dbReference type="PANTHER" id="PTHR30363:SF44">
    <property type="entry name" value="AGA OPERON TRANSCRIPTIONAL REPRESSOR-RELATED"/>
    <property type="match status" value="1"/>
</dbReference>
<organism evidence="5 6">
    <name type="scientific">Imperialibacter roseus</name>
    <dbReference type="NCBI Taxonomy" id="1324217"/>
    <lineage>
        <taxon>Bacteria</taxon>
        <taxon>Pseudomonadati</taxon>
        <taxon>Bacteroidota</taxon>
        <taxon>Cytophagia</taxon>
        <taxon>Cytophagales</taxon>
        <taxon>Flammeovirgaceae</taxon>
        <taxon>Imperialibacter</taxon>
    </lineage>
</organism>
<proteinExistence type="predicted"/>
<dbReference type="PROSITE" id="PS51000">
    <property type="entry name" value="HTH_DEOR_2"/>
    <property type="match status" value="1"/>
</dbReference>
<dbReference type="InterPro" id="IPR050313">
    <property type="entry name" value="Carb_Metab_HTH_regulators"/>
</dbReference>
<dbReference type="GO" id="GO:0003677">
    <property type="term" value="F:DNA binding"/>
    <property type="evidence" value="ECO:0007669"/>
    <property type="project" value="UniProtKB-KW"/>
</dbReference>
<dbReference type="InterPro" id="IPR001034">
    <property type="entry name" value="DeoR_HTH"/>
</dbReference>